<accession>A0A158DH59</accession>
<evidence type="ECO:0000313" key="3">
    <source>
        <dbReference type="Proteomes" id="UP000054870"/>
    </source>
</evidence>
<gene>
    <name evidence="2" type="ORF">AWB75_06720</name>
</gene>
<keyword evidence="1" id="KW-0812">Transmembrane</keyword>
<dbReference type="AlphaFoldDB" id="A0A158DH59"/>
<name>A0A158DH59_9BURK</name>
<evidence type="ECO:0000313" key="2">
    <source>
        <dbReference type="EMBL" id="SAK93803.1"/>
    </source>
</evidence>
<reference evidence="2" key="1">
    <citation type="submission" date="2016-01" db="EMBL/GenBank/DDBJ databases">
        <authorList>
            <person name="Peeters C."/>
        </authorList>
    </citation>
    <scope>NUCLEOTIDE SEQUENCE [LARGE SCALE GENOMIC DNA]</scope>
    <source>
        <strain evidence="2">LMG 29318</strain>
    </source>
</reference>
<keyword evidence="1" id="KW-1133">Transmembrane helix</keyword>
<sequence>MFQGPHVRLEVLRELGIPYLNFVFQGTAMSIQQRDPDDGGADHEVGHEGRQPHDRQLLWFIALWLIGVTSTALLVLP</sequence>
<organism evidence="2 3">
    <name type="scientific">Caballeronia catudaia</name>
    <dbReference type="NCBI Taxonomy" id="1777136"/>
    <lineage>
        <taxon>Bacteria</taxon>
        <taxon>Pseudomonadati</taxon>
        <taxon>Pseudomonadota</taxon>
        <taxon>Betaproteobacteria</taxon>
        <taxon>Burkholderiales</taxon>
        <taxon>Burkholderiaceae</taxon>
        <taxon>Caballeronia</taxon>
    </lineage>
</organism>
<dbReference type="Proteomes" id="UP000054870">
    <property type="component" value="Unassembled WGS sequence"/>
</dbReference>
<proteinExistence type="predicted"/>
<keyword evidence="3" id="KW-1185">Reference proteome</keyword>
<evidence type="ECO:0000256" key="1">
    <source>
        <dbReference type="SAM" id="Phobius"/>
    </source>
</evidence>
<feature type="transmembrane region" description="Helical" evidence="1">
    <location>
        <begin position="57"/>
        <end position="76"/>
    </location>
</feature>
<protein>
    <submittedName>
        <fullName evidence="2">Uncharacterized protein</fullName>
    </submittedName>
</protein>
<dbReference type="EMBL" id="FCOF02000067">
    <property type="protein sequence ID" value="SAK93803.1"/>
    <property type="molecule type" value="Genomic_DNA"/>
</dbReference>
<keyword evidence="1" id="KW-0472">Membrane</keyword>
<comment type="caution">
    <text evidence="2">The sequence shown here is derived from an EMBL/GenBank/DDBJ whole genome shotgun (WGS) entry which is preliminary data.</text>
</comment>